<sequence length="292" mass="33234">MKEILNKMKRDRELLTQKIIDHVLENEQELINKVMGKGEIQGHHDVKELRDIFTHFLHRFHDRLKTAQLDDNSPQTFLTNNTTFSSLENRVSVIALIEGLYEISKSIWTMFQAEAREQFGLSSDELLHVHDLLNKEIKIAIKEILNKHVDSTKEREAQFNEKLNELSVPIINLTSKIAVCPLIGTIDEKRGQLLMVQTLNVCKERKLSKLIFDMSGVPDIDDIVASYINSVIQSLSLIGVHITLTGVRSNIAMTVVQQGINFQHVHIAPNVPQALESYGLKLEETKIRGSNL</sequence>
<accession>A0A3A9KCY0</accession>
<evidence type="ECO:0000259" key="2">
    <source>
        <dbReference type="PROSITE" id="PS50801"/>
    </source>
</evidence>
<dbReference type="Gene3D" id="3.30.750.24">
    <property type="entry name" value="STAS domain"/>
    <property type="match status" value="1"/>
</dbReference>
<dbReference type="SUPFAM" id="SSF52091">
    <property type="entry name" value="SpoIIaa-like"/>
    <property type="match status" value="1"/>
</dbReference>
<dbReference type="InterPro" id="IPR051932">
    <property type="entry name" value="Bact_StressResp_Reg"/>
</dbReference>
<dbReference type="PROSITE" id="PS50801">
    <property type="entry name" value="STAS"/>
    <property type="match status" value="1"/>
</dbReference>
<dbReference type="PANTHER" id="PTHR33745">
    <property type="entry name" value="RSBT ANTAGONIST PROTEIN RSBS-RELATED"/>
    <property type="match status" value="1"/>
</dbReference>
<proteinExistence type="predicted"/>
<dbReference type="Proteomes" id="UP000281498">
    <property type="component" value="Unassembled WGS sequence"/>
</dbReference>
<keyword evidence="1" id="KW-0597">Phosphoprotein</keyword>
<comment type="caution">
    <text evidence="3">The sequence shown here is derived from an EMBL/GenBank/DDBJ whole genome shotgun (WGS) entry which is preliminary data.</text>
</comment>
<keyword evidence="4" id="KW-1185">Reference proteome</keyword>
<dbReference type="AlphaFoldDB" id="A0A3A9KCY0"/>
<dbReference type="InterPro" id="IPR002645">
    <property type="entry name" value="STAS_dom"/>
</dbReference>
<dbReference type="OrthoDB" id="2379721at2"/>
<evidence type="ECO:0000313" key="3">
    <source>
        <dbReference type="EMBL" id="RKL68610.1"/>
    </source>
</evidence>
<dbReference type="PANTHER" id="PTHR33745:SF3">
    <property type="entry name" value="RSBT CO-ANTAGONIST PROTEIN RSBRC"/>
    <property type="match status" value="1"/>
</dbReference>
<dbReference type="InterPro" id="IPR036513">
    <property type="entry name" value="STAS_dom_sf"/>
</dbReference>
<dbReference type="Pfam" id="PF01740">
    <property type="entry name" value="STAS"/>
    <property type="match status" value="1"/>
</dbReference>
<dbReference type="EMBL" id="PDOE01000001">
    <property type="protein sequence ID" value="RKL68610.1"/>
    <property type="molecule type" value="Genomic_DNA"/>
</dbReference>
<feature type="domain" description="STAS" evidence="2">
    <location>
        <begin position="167"/>
        <end position="278"/>
    </location>
</feature>
<dbReference type="CDD" id="cd07041">
    <property type="entry name" value="STAS_RsbR_RsbS_like"/>
    <property type="match status" value="1"/>
</dbReference>
<organism evidence="3 4">
    <name type="scientific">Salipaludibacillus neizhouensis</name>
    <dbReference type="NCBI Taxonomy" id="885475"/>
    <lineage>
        <taxon>Bacteria</taxon>
        <taxon>Bacillati</taxon>
        <taxon>Bacillota</taxon>
        <taxon>Bacilli</taxon>
        <taxon>Bacillales</taxon>
        <taxon>Bacillaceae</taxon>
    </lineage>
</organism>
<reference evidence="3 4" key="1">
    <citation type="submission" date="2017-10" db="EMBL/GenBank/DDBJ databases">
        <title>Bacillus sp. nov., a halophilic bacterium isolated from a Keqin Lake.</title>
        <authorList>
            <person name="Wang H."/>
        </authorList>
    </citation>
    <scope>NUCLEOTIDE SEQUENCE [LARGE SCALE GENOMIC DNA]</scope>
    <source>
        <strain evidence="3 4">KCTC 13187</strain>
    </source>
</reference>
<evidence type="ECO:0000313" key="4">
    <source>
        <dbReference type="Proteomes" id="UP000281498"/>
    </source>
</evidence>
<protein>
    <recommendedName>
        <fullName evidence="2">STAS domain-containing protein</fullName>
    </recommendedName>
</protein>
<name>A0A3A9KCY0_9BACI</name>
<gene>
    <name evidence="3" type="ORF">CR203_00725</name>
</gene>
<evidence type="ECO:0000256" key="1">
    <source>
        <dbReference type="ARBA" id="ARBA00022553"/>
    </source>
</evidence>